<dbReference type="SUPFAM" id="SSF46689">
    <property type="entry name" value="Homeodomain-like"/>
    <property type="match status" value="1"/>
</dbReference>
<dbReference type="InterPro" id="IPR001356">
    <property type="entry name" value="HD"/>
</dbReference>
<dbReference type="PANTHER" id="PTHR46799">
    <property type="entry name" value="HOMEOBOX PROTEIN UNC-4 HOMOLOG"/>
    <property type="match status" value="1"/>
</dbReference>
<keyword evidence="9 12" id="KW-0539">Nucleus</keyword>
<feature type="region of interest" description="Disordered" evidence="14">
    <location>
        <begin position="377"/>
        <end position="500"/>
    </location>
</feature>
<feature type="compositionally biased region" description="Basic residues" evidence="14">
    <location>
        <begin position="299"/>
        <end position="308"/>
    </location>
</feature>
<evidence type="ECO:0000256" key="13">
    <source>
        <dbReference type="RuleBase" id="RU000682"/>
    </source>
</evidence>
<evidence type="ECO:0000256" key="4">
    <source>
        <dbReference type="ARBA" id="ARBA00022902"/>
    </source>
</evidence>
<dbReference type="AlphaFoldDB" id="A0A6P8KUI8"/>
<evidence type="ECO:0000256" key="5">
    <source>
        <dbReference type="ARBA" id="ARBA00023015"/>
    </source>
</evidence>
<evidence type="ECO:0000256" key="1">
    <source>
        <dbReference type="ARBA" id="ARBA00004123"/>
    </source>
</evidence>
<dbReference type="FunFam" id="1.10.10.60:FF:000057">
    <property type="entry name" value="Short stature homeobox 2"/>
    <property type="match status" value="1"/>
</dbReference>
<feature type="compositionally biased region" description="Gly residues" evidence="14">
    <location>
        <begin position="413"/>
        <end position="431"/>
    </location>
</feature>
<evidence type="ECO:0000256" key="3">
    <source>
        <dbReference type="ARBA" id="ARBA00022782"/>
    </source>
</evidence>
<dbReference type="Proteomes" id="UP000515162">
    <property type="component" value="Chromosome X"/>
</dbReference>
<keyword evidence="4" id="KW-0524">Neurogenesis</keyword>
<dbReference type="PANTHER" id="PTHR46799:SF1">
    <property type="entry name" value="HOMEOBOX PROTEIN UNC-4 HOMOLOG"/>
    <property type="match status" value="1"/>
</dbReference>
<dbReference type="Gene3D" id="1.10.10.60">
    <property type="entry name" value="Homeodomain-like"/>
    <property type="match status" value="1"/>
</dbReference>
<evidence type="ECO:0000313" key="16">
    <source>
        <dbReference type="Proteomes" id="UP000515162"/>
    </source>
</evidence>
<evidence type="ECO:0000256" key="12">
    <source>
        <dbReference type="PROSITE-ProRule" id="PRU00108"/>
    </source>
</evidence>
<keyword evidence="3" id="KW-0221">Differentiation</keyword>
<feature type="region of interest" description="Disordered" evidence="14">
    <location>
        <begin position="1"/>
        <end position="59"/>
    </location>
</feature>
<keyword evidence="7 12" id="KW-0371">Homeobox</keyword>
<dbReference type="GO" id="GO:0007399">
    <property type="term" value="P:nervous system development"/>
    <property type="evidence" value="ECO:0007669"/>
    <property type="project" value="UniProtKB-KW"/>
</dbReference>
<dbReference type="GO" id="GO:0030154">
    <property type="term" value="P:cell differentiation"/>
    <property type="evidence" value="ECO:0007669"/>
    <property type="project" value="UniProtKB-KW"/>
</dbReference>
<dbReference type="RefSeq" id="XP_033170457.1">
    <property type="nucleotide sequence ID" value="XM_033314566.1"/>
</dbReference>
<dbReference type="SMART" id="SM00389">
    <property type="entry name" value="HOX"/>
    <property type="match status" value="1"/>
</dbReference>
<evidence type="ECO:0000256" key="2">
    <source>
        <dbReference type="ARBA" id="ARBA00022473"/>
    </source>
</evidence>
<dbReference type="GO" id="GO:0000981">
    <property type="term" value="F:DNA-binding transcription factor activity, RNA polymerase II-specific"/>
    <property type="evidence" value="ECO:0007669"/>
    <property type="project" value="InterPro"/>
</dbReference>
<dbReference type="InterPro" id="IPR017970">
    <property type="entry name" value="Homeobox_CS"/>
</dbReference>
<feature type="compositionally biased region" description="Basic residues" evidence="14">
    <location>
        <begin position="535"/>
        <end position="549"/>
    </location>
</feature>
<name>A0A6P8KUI8_DROMA</name>
<dbReference type="Pfam" id="PF00046">
    <property type="entry name" value="Homeodomain"/>
    <property type="match status" value="1"/>
</dbReference>
<dbReference type="GO" id="GO:1990837">
    <property type="term" value="F:sequence-specific double-stranded DNA binding"/>
    <property type="evidence" value="ECO:0007669"/>
    <property type="project" value="TreeGrafter"/>
</dbReference>
<evidence type="ECO:0000313" key="17">
    <source>
        <dbReference type="RefSeq" id="XP_033170457.1"/>
    </source>
</evidence>
<feature type="region of interest" description="Disordered" evidence="14">
    <location>
        <begin position="522"/>
        <end position="557"/>
    </location>
</feature>
<evidence type="ECO:0000256" key="10">
    <source>
        <dbReference type="ARBA" id="ARBA00038351"/>
    </source>
</evidence>
<evidence type="ECO:0000256" key="6">
    <source>
        <dbReference type="ARBA" id="ARBA00023125"/>
    </source>
</evidence>
<feature type="compositionally biased region" description="Low complexity" evidence="14">
    <location>
        <begin position="16"/>
        <end position="36"/>
    </location>
</feature>
<feature type="DNA-binding region" description="Homeobox" evidence="12">
    <location>
        <begin position="243"/>
        <end position="302"/>
    </location>
</feature>
<dbReference type="GeneID" id="117147609"/>
<feature type="domain" description="Homeobox" evidence="15">
    <location>
        <begin position="241"/>
        <end position="301"/>
    </location>
</feature>
<keyword evidence="8" id="KW-0804">Transcription</keyword>
<feature type="region of interest" description="Disordered" evidence="14">
    <location>
        <begin position="210"/>
        <end position="247"/>
    </location>
</feature>
<evidence type="ECO:0000256" key="7">
    <source>
        <dbReference type="ARBA" id="ARBA00023155"/>
    </source>
</evidence>
<dbReference type="PROSITE" id="PS50071">
    <property type="entry name" value="HOMEOBOX_2"/>
    <property type="match status" value="1"/>
</dbReference>
<accession>A0A6P8KUI8</accession>
<sequence>MVLETSEGDTKKFLTNNNNSSASRNNNSHNNNNNNHSPKEIPEETGRSSSTSSSSIPNAHRTTAGQLLLGGSPSSACSTSVSGCGMPSEGLHPTAALQLYAAAAQLAPNGVRVPPWGPFLQFGVPGVFGPNGPFLGRPRFDAASAGGHPNSAAAAAAATQMAAVNASNAFANLTGLSAAALRNVSAAQTTAVAAVASTVATIQHRLMIGNRQSLPPAGPPSEGSNEDGGFPGDGDDDSSAAKRRRSRTNFNSWQLEELERAFSASHYPDIFMREALAMRLDLKESRVAVWFQNRRAKVRKREHTKKGPGRPAHNAQPQTCSGEPIPPNELKAKERARRRKKLAKAIDRQARKLQAKGITVDLEALKAEYISQHKANGTFSDSDLEDDGIQIDVVGGTDSDDEGDSDAVSPVRLGGGGGGGGGTGGGGGGGASSSLHCGLDGDGDSSRAGSFIGGGGSLGSPSSVAPPSILSNGAVQFGKLEPMDGNESEERDRERDSPKPLLFPAKAFHQLNLQSSQQHHGLLVGQGQGSGSGHGHAHQHNHHQHHLHHGSASASAAAAVANLVHQTSPISMRRSNPFSIESLLFNNT</sequence>
<reference evidence="17" key="1">
    <citation type="submission" date="2025-08" db="UniProtKB">
        <authorList>
            <consortium name="RefSeq"/>
        </authorList>
    </citation>
    <scope>IDENTIFICATION</scope>
    <source>
        <strain evidence="17">Mau12</strain>
        <tissue evidence="17">Whole Body</tissue>
    </source>
</reference>
<comment type="similarity">
    <text evidence="10">Belongs to the paired homeobox family. Unc-4 subfamily.</text>
</comment>
<keyword evidence="16" id="KW-1185">Reference proteome</keyword>
<keyword evidence="6 12" id="KW-0238">DNA-binding</keyword>
<organism evidence="16 17">
    <name type="scientific">Drosophila mauritiana</name>
    <name type="common">Fruit fly</name>
    <dbReference type="NCBI Taxonomy" id="7226"/>
    <lineage>
        <taxon>Eukaryota</taxon>
        <taxon>Metazoa</taxon>
        <taxon>Ecdysozoa</taxon>
        <taxon>Arthropoda</taxon>
        <taxon>Hexapoda</taxon>
        <taxon>Insecta</taxon>
        <taxon>Pterygota</taxon>
        <taxon>Neoptera</taxon>
        <taxon>Endopterygota</taxon>
        <taxon>Diptera</taxon>
        <taxon>Brachycera</taxon>
        <taxon>Muscomorpha</taxon>
        <taxon>Ephydroidea</taxon>
        <taxon>Drosophilidae</taxon>
        <taxon>Drosophila</taxon>
        <taxon>Sophophora</taxon>
    </lineage>
</organism>
<protein>
    <recommendedName>
        <fullName evidence="11">Homeobox protein unc-4</fullName>
    </recommendedName>
</protein>
<feature type="compositionally biased region" description="Basic and acidic residues" evidence="14">
    <location>
        <begin position="37"/>
        <end position="46"/>
    </location>
</feature>
<feature type="region of interest" description="Disordered" evidence="14">
    <location>
        <begin position="299"/>
        <end position="331"/>
    </location>
</feature>
<dbReference type="GO" id="GO:0005634">
    <property type="term" value="C:nucleus"/>
    <property type="evidence" value="ECO:0007669"/>
    <property type="project" value="UniProtKB-SubCell"/>
</dbReference>
<dbReference type="PROSITE" id="PS00027">
    <property type="entry name" value="HOMEOBOX_1"/>
    <property type="match status" value="1"/>
</dbReference>
<gene>
    <name evidence="17" type="primary">LOC117147609</name>
</gene>
<dbReference type="CDD" id="cd00086">
    <property type="entry name" value="homeodomain"/>
    <property type="match status" value="1"/>
</dbReference>
<proteinExistence type="inferred from homology"/>
<evidence type="ECO:0000256" key="9">
    <source>
        <dbReference type="ARBA" id="ARBA00023242"/>
    </source>
</evidence>
<keyword evidence="5" id="KW-0805">Transcription regulation</keyword>
<dbReference type="InterPro" id="IPR009057">
    <property type="entry name" value="Homeodomain-like_sf"/>
</dbReference>
<keyword evidence="2" id="KW-0217">Developmental protein</keyword>
<evidence type="ECO:0000256" key="11">
    <source>
        <dbReference type="ARBA" id="ARBA00069290"/>
    </source>
</evidence>
<evidence type="ECO:0000259" key="15">
    <source>
        <dbReference type="PROSITE" id="PS50071"/>
    </source>
</evidence>
<evidence type="ECO:0000256" key="8">
    <source>
        <dbReference type="ARBA" id="ARBA00023163"/>
    </source>
</evidence>
<feature type="compositionally biased region" description="Basic and acidic residues" evidence="14">
    <location>
        <begin position="488"/>
        <end position="498"/>
    </location>
</feature>
<feature type="compositionally biased region" description="Gly residues" evidence="14">
    <location>
        <begin position="524"/>
        <end position="534"/>
    </location>
</feature>
<comment type="subcellular location">
    <subcellularLocation>
        <location evidence="1 12 13">Nucleus</location>
    </subcellularLocation>
</comment>
<evidence type="ECO:0000256" key="14">
    <source>
        <dbReference type="SAM" id="MobiDB-lite"/>
    </source>
</evidence>